<sequence>MDIQGYASSSIHLDSREKTNSYLYETTNNANPTHTPASTTWASPEDQTSKLPVRHGVQDKRCALTSSGLLLN</sequence>
<dbReference type="HOGENOM" id="CLU_2722562_0_0_1"/>
<proteinExistence type="predicted"/>
<gene>
    <name evidence="2" type="ORF">TRIVIDRAFT_91995</name>
</gene>
<feature type="compositionally biased region" description="Polar residues" evidence="1">
    <location>
        <begin position="41"/>
        <end position="50"/>
    </location>
</feature>
<dbReference type="EMBL" id="ABDF02000002">
    <property type="protein sequence ID" value="EHK25921.1"/>
    <property type="molecule type" value="Genomic_DNA"/>
</dbReference>
<dbReference type="InParanoid" id="G9MGS6"/>
<dbReference type="GeneID" id="25799020"/>
<accession>G9MGS6</accession>
<feature type="compositionally biased region" description="Low complexity" evidence="1">
    <location>
        <begin position="26"/>
        <end position="40"/>
    </location>
</feature>
<organism evidence="2 3">
    <name type="scientific">Hypocrea virens (strain Gv29-8 / FGSC 10586)</name>
    <name type="common">Gliocladium virens</name>
    <name type="synonym">Trichoderma virens</name>
    <dbReference type="NCBI Taxonomy" id="413071"/>
    <lineage>
        <taxon>Eukaryota</taxon>
        <taxon>Fungi</taxon>
        <taxon>Dikarya</taxon>
        <taxon>Ascomycota</taxon>
        <taxon>Pezizomycotina</taxon>
        <taxon>Sordariomycetes</taxon>
        <taxon>Hypocreomycetidae</taxon>
        <taxon>Hypocreales</taxon>
        <taxon>Hypocreaceae</taxon>
        <taxon>Trichoderma</taxon>
    </lineage>
</organism>
<evidence type="ECO:0000313" key="3">
    <source>
        <dbReference type="Proteomes" id="UP000007115"/>
    </source>
</evidence>
<dbReference type="RefSeq" id="XP_013960138.1">
    <property type="nucleotide sequence ID" value="XM_014104663.1"/>
</dbReference>
<dbReference type="Proteomes" id="UP000007115">
    <property type="component" value="Unassembled WGS sequence"/>
</dbReference>
<evidence type="ECO:0000256" key="1">
    <source>
        <dbReference type="SAM" id="MobiDB-lite"/>
    </source>
</evidence>
<feature type="region of interest" description="Disordered" evidence="1">
    <location>
        <begin position="26"/>
        <end position="51"/>
    </location>
</feature>
<dbReference type="AlphaFoldDB" id="G9MGS6"/>
<dbReference type="VEuPathDB" id="FungiDB:TRIVIDRAFT_91995"/>
<name>G9MGS6_HYPVG</name>
<reference evidence="2 3" key="1">
    <citation type="journal article" date="2011" name="Genome Biol.">
        <title>Comparative genome sequence analysis underscores mycoparasitism as the ancestral life style of Trichoderma.</title>
        <authorList>
            <person name="Kubicek C.P."/>
            <person name="Herrera-Estrella A."/>
            <person name="Seidl-Seiboth V."/>
            <person name="Martinez D.A."/>
            <person name="Druzhinina I.S."/>
            <person name="Thon M."/>
            <person name="Zeilinger S."/>
            <person name="Casas-Flores S."/>
            <person name="Horwitz B.A."/>
            <person name="Mukherjee P.K."/>
            <person name="Mukherjee M."/>
            <person name="Kredics L."/>
            <person name="Alcaraz L.D."/>
            <person name="Aerts A."/>
            <person name="Antal Z."/>
            <person name="Atanasova L."/>
            <person name="Cervantes-Badillo M.G."/>
            <person name="Challacombe J."/>
            <person name="Chertkov O."/>
            <person name="McCluskey K."/>
            <person name="Coulpier F."/>
            <person name="Deshpande N."/>
            <person name="von Doehren H."/>
            <person name="Ebbole D.J."/>
            <person name="Esquivel-Naranjo E.U."/>
            <person name="Fekete E."/>
            <person name="Flipphi M."/>
            <person name="Glaser F."/>
            <person name="Gomez-Rodriguez E.Y."/>
            <person name="Gruber S."/>
            <person name="Han C."/>
            <person name="Henrissat B."/>
            <person name="Hermosa R."/>
            <person name="Hernandez-Onate M."/>
            <person name="Karaffa L."/>
            <person name="Kosti I."/>
            <person name="Le Crom S."/>
            <person name="Lindquist E."/>
            <person name="Lucas S."/>
            <person name="Luebeck M."/>
            <person name="Luebeck P.S."/>
            <person name="Margeot A."/>
            <person name="Metz B."/>
            <person name="Misra M."/>
            <person name="Nevalainen H."/>
            <person name="Omann M."/>
            <person name="Packer N."/>
            <person name="Perrone G."/>
            <person name="Uresti-Rivera E.E."/>
            <person name="Salamov A."/>
            <person name="Schmoll M."/>
            <person name="Seiboth B."/>
            <person name="Shapiro H."/>
            <person name="Sukno S."/>
            <person name="Tamayo-Ramos J.A."/>
            <person name="Tisch D."/>
            <person name="Wiest A."/>
            <person name="Wilkinson H.H."/>
            <person name="Zhang M."/>
            <person name="Coutinho P.M."/>
            <person name="Kenerley C.M."/>
            <person name="Monte E."/>
            <person name="Baker S.E."/>
            <person name="Grigoriev I.V."/>
        </authorList>
    </citation>
    <scope>NUCLEOTIDE SEQUENCE [LARGE SCALE GENOMIC DNA]</scope>
    <source>
        <strain evidence="3">Gv29-8 / FGSC 10586</strain>
    </source>
</reference>
<comment type="caution">
    <text evidence="2">The sequence shown here is derived from an EMBL/GenBank/DDBJ whole genome shotgun (WGS) entry which is preliminary data.</text>
</comment>
<protein>
    <submittedName>
        <fullName evidence="2">Uncharacterized protein</fullName>
    </submittedName>
</protein>
<evidence type="ECO:0000313" key="2">
    <source>
        <dbReference type="EMBL" id="EHK25921.1"/>
    </source>
</evidence>
<keyword evidence="3" id="KW-1185">Reference proteome</keyword>